<proteinExistence type="predicted"/>
<dbReference type="Proteomes" id="UP000033980">
    <property type="component" value="Unassembled WGS sequence"/>
</dbReference>
<name>A0A0G1FYP2_9BACT</name>
<protein>
    <submittedName>
        <fullName evidence="2">Uncharacterized protein</fullName>
    </submittedName>
</protein>
<accession>A0A0G1FYP2</accession>
<evidence type="ECO:0000313" key="3">
    <source>
        <dbReference type="Proteomes" id="UP000033980"/>
    </source>
</evidence>
<gene>
    <name evidence="2" type="ORF">UV68_C0057G0002</name>
</gene>
<organism evidence="2 3">
    <name type="scientific">Candidatus Collierbacteria bacterium GW2011_GWC2_43_12</name>
    <dbReference type="NCBI Taxonomy" id="1618390"/>
    <lineage>
        <taxon>Bacteria</taxon>
        <taxon>Candidatus Collieribacteriota</taxon>
    </lineage>
</organism>
<comment type="caution">
    <text evidence="2">The sequence shown here is derived from an EMBL/GenBank/DDBJ whole genome shotgun (WGS) entry which is preliminary data.</text>
</comment>
<keyword evidence="1" id="KW-1133">Transmembrane helix</keyword>
<reference evidence="2 3" key="1">
    <citation type="journal article" date="2015" name="Nature">
        <title>rRNA introns, odd ribosomes, and small enigmatic genomes across a large radiation of phyla.</title>
        <authorList>
            <person name="Brown C.T."/>
            <person name="Hug L.A."/>
            <person name="Thomas B.C."/>
            <person name="Sharon I."/>
            <person name="Castelle C.J."/>
            <person name="Singh A."/>
            <person name="Wilkins M.J."/>
            <person name="Williams K.H."/>
            <person name="Banfield J.F."/>
        </authorList>
    </citation>
    <scope>NUCLEOTIDE SEQUENCE [LARGE SCALE GENOMIC DNA]</scope>
</reference>
<feature type="transmembrane region" description="Helical" evidence="1">
    <location>
        <begin position="37"/>
        <end position="56"/>
    </location>
</feature>
<evidence type="ECO:0000256" key="1">
    <source>
        <dbReference type="SAM" id="Phobius"/>
    </source>
</evidence>
<dbReference type="AlphaFoldDB" id="A0A0G1FYP2"/>
<evidence type="ECO:0000313" key="2">
    <source>
        <dbReference type="EMBL" id="KKS91868.1"/>
    </source>
</evidence>
<sequence length="68" mass="7472">MTLKNLMALGLIAALVVTVALIMVVLSWAVFSQSFSILWLLMIADDLAGLWILRVLGIMLTDLTRPTN</sequence>
<feature type="transmembrane region" description="Helical" evidence="1">
    <location>
        <begin position="7"/>
        <end position="31"/>
    </location>
</feature>
<dbReference type="EMBL" id="LCFK01000057">
    <property type="protein sequence ID" value="KKS91868.1"/>
    <property type="molecule type" value="Genomic_DNA"/>
</dbReference>
<keyword evidence="1" id="KW-0812">Transmembrane</keyword>
<keyword evidence="1" id="KW-0472">Membrane</keyword>